<dbReference type="AlphaFoldDB" id="T1FWV8"/>
<dbReference type="Proteomes" id="UP000015101">
    <property type="component" value="Unassembled WGS sequence"/>
</dbReference>
<keyword evidence="11" id="KW-1185">Reference proteome</keyword>
<dbReference type="InterPro" id="IPR013087">
    <property type="entry name" value="Znf_C2H2_type"/>
</dbReference>
<feature type="domain" description="C2H2-type" evidence="8">
    <location>
        <begin position="130"/>
        <end position="153"/>
    </location>
</feature>
<reference evidence="11" key="1">
    <citation type="submission" date="2012-12" db="EMBL/GenBank/DDBJ databases">
        <authorList>
            <person name="Hellsten U."/>
            <person name="Grimwood J."/>
            <person name="Chapman J.A."/>
            <person name="Shapiro H."/>
            <person name="Aerts A."/>
            <person name="Otillar R.P."/>
            <person name="Terry A.Y."/>
            <person name="Boore J.L."/>
            <person name="Simakov O."/>
            <person name="Marletaz F."/>
            <person name="Cho S.-J."/>
            <person name="Edsinger-Gonzales E."/>
            <person name="Havlak P."/>
            <person name="Kuo D.-H."/>
            <person name="Larsson T."/>
            <person name="Lv J."/>
            <person name="Arendt D."/>
            <person name="Savage R."/>
            <person name="Osoegawa K."/>
            <person name="de Jong P."/>
            <person name="Lindberg D.R."/>
            <person name="Seaver E.C."/>
            <person name="Weisblat D.A."/>
            <person name="Putnam N.H."/>
            <person name="Grigoriev I.V."/>
            <person name="Rokhsar D.S."/>
        </authorList>
    </citation>
    <scope>NUCLEOTIDE SEQUENCE</scope>
</reference>
<evidence type="ECO:0000256" key="2">
    <source>
        <dbReference type="ARBA" id="ARBA00022723"/>
    </source>
</evidence>
<dbReference type="GeneID" id="20213306"/>
<dbReference type="PANTHER" id="PTHR16515">
    <property type="entry name" value="PR DOMAIN ZINC FINGER PROTEIN"/>
    <property type="match status" value="1"/>
</dbReference>
<keyword evidence="5" id="KW-0862">Zinc</keyword>
<dbReference type="KEGG" id="hro:HELRODRAFT_62097"/>
<protein>
    <recommendedName>
        <fullName evidence="8">C2H2-type domain-containing protein</fullName>
    </recommendedName>
</protein>
<dbReference type="SUPFAM" id="SSF57667">
    <property type="entry name" value="beta-beta-alpha zinc fingers"/>
    <property type="match status" value="2"/>
</dbReference>
<dbReference type="eggNOG" id="KOG1721">
    <property type="taxonomic scope" value="Eukaryota"/>
</dbReference>
<reference evidence="9 11" key="2">
    <citation type="journal article" date="2013" name="Nature">
        <title>Insights into bilaterian evolution from three spiralian genomes.</title>
        <authorList>
            <person name="Simakov O."/>
            <person name="Marletaz F."/>
            <person name="Cho S.J."/>
            <person name="Edsinger-Gonzales E."/>
            <person name="Havlak P."/>
            <person name="Hellsten U."/>
            <person name="Kuo D.H."/>
            <person name="Larsson T."/>
            <person name="Lv J."/>
            <person name="Arendt D."/>
            <person name="Savage R."/>
            <person name="Osoegawa K."/>
            <person name="de Jong P."/>
            <person name="Grimwood J."/>
            <person name="Chapman J.A."/>
            <person name="Shapiro H."/>
            <person name="Aerts A."/>
            <person name="Otillar R.P."/>
            <person name="Terry A.Y."/>
            <person name="Boore J.L."/>
            <person name="Grigoriev I.V."/>
            <person name="Lindberg D.R."/>
            <person name="Seaver E.C."/>
            <person name="Weisblat D.A."/>
            <person name="Putnam N.H."/>
            <person name="Rokhsar D.S."/>
        </authorList>
    </citation>
    <scope>NUCLEOTIDE SEQUENCE</scope>
</reference>
<dbReference type="FunFam" id="3.30.160.60:FF:000100">
    <property type="entry name" value="Zinc finger 45-like"/>
    <property type="match status" value="1"/>
</dbReference>
<evidence type="ECO:0000259" key="8">
    <source>
        <dbReference type="PROSITE" id="PS50157"/>
    </source>
</evidence>
<dbReference type="EnsemblMetazoa" id="HelroT62097">
    <property type="protein sequence ID" value="HelroP62097"/>
    <property type="gene ID" value="HelroG62097"/>
</dbReference>
<dbReference type="RefSeq" id="XP_009008914.1">
    <property type="nucleotide sequence ID" value="XM_009010666.1"/>
</dbReference>
<dbReference type="EMBL" id="AMQM01000098">
    <property type="status" value="NOT_ANNOTATED_CDS"/>
    <property type="molecule type" value="Genomic_DNA"/>
</dbReference>
<feature type="domain" description="C2H2-type" evidence="8">
    <location>
        <begin position="102"/>
        <end position="129"/>
    </location>
</feature>
<dbReference type="PANTHER" id="PTHR16515:SF66">
    <property type="entry name" value="C2H2-TYPE DOMAIN-CONTAINING PROTEIN"/>
    <property type="match status" value="1"/>
</dbReference>
<dbReference type="GO" id="GO:0008270">
    <property type="term" value="F:zinc ion binding"/>
    <property type="evidence" value="ECO:0007669"/>
    <property type="project" value="UniProtKB-KW"/>
</dbReference>
<dbReference type="InterPro" id="IPR050331">
    <property type="entry name" value="Zinc_finger"/>
</dbReference>
<dbReference type="Gene3D" id="3.30.160.60">
    <property type="entry name" value="Classic Zinc Finger"/>
    <property type="match status" value="4"/>
</dbReference>
<organism evidence="10 11">
    <name type="scientific">Helobdella robusta</name>
    <name type="common">Californian leech</name>
    <dbReference type="NCBI Taxonomy" id="6412"/>
    <lineage>
        <taxon>Eukaryota</taxon>
        <taxon>Metazoa</taxon>
        <taxon>Spiralia</taxon>
        <taxon>Lophotrochozoa</taxon>
        <taxon>Annelida</taxon>
        <taxon>Clitellata</taxon>
        <taxon>Hirudinea</taxon>
        <taxon>Rhynchobdellida</taxon>
        <taxon>Glossiphoniidae</taxon>
        <taxon>Helobdella</taxon>
    </lineage>
</organism>
<accession>T1FWV8</accession>
<dbReference type="InterPro" id="IPR036236">
    <property type="entry name" value="Znf_C2H2_sf"/>
</dbReference>
<evidence type="ECO:0000256" key="5">
    <source>
        <dbReference type="ARBA" id="ARBA00022833"/>
    </source>
</evidence>
<evidence type="ECO:0000256" key="1">
    <source>
        <dbReference type="ARBA" id="ARBA00004123"/>
    </source>
</evidence>
<evidence type="ECO:0000256" key="4">
    <source>
        <dbReference type="ARBA" id="ARBA00022771"/>
    </source>
</evidence>
<evidence type="ECO:0000256" key="7">
    <source>
        <dbReference type="PROSITE-ProRule" id="PRU00042"/>
    </source>
</evidence>
<comment type="subcellular location">
    <subcellularLocation>
        <location evidence="1">Nucleus</location>
    </subcellularLocation>
</comment>
<feature type="domain" description="C2H2-type" evidence="8">
    <location>
        <begin position="18"/>
        <end position="45"/>
    </location>
</feature>
<evidence type="ECO:0000313" key="10">
    <source>
        <dbReference type="EnsemblMetazoa" id="HelroP62097"/>
    </source>
</evidence>
<dbReference type="EMBL" id="KB095811">
    <property type="protein sequence ID" value="ESO12194.1"/>
    <property type="molecule type" value="Genomic_DNA"/>
</dbReference>
<proteinExistence type="predicted"/>
<evidence type="ECO:0000256" key="3">
    <source>
        <dbReference type="ARBA" id="ARBA00022737"/>
    </source>
</evidence>
<name>T1FWV8_HELRO</name>
<evidence type="ECO:0000256" key="6">
    <source>
        <dbReference type="ARBA" id="ARBA00023242"/>
    </source>
</evidence>
<feature type="domain" description="C2H2-type" evidence="8">
    <location>
        <begin position="46"/>
        <end position="73"/>
    </location>
</feature>
<keyword evidence="2" id="KW-0479">Metal-binding</keyword>
<dbReference type="HOGENOM" id="CLU_002678_2_1_1"/>
<dbReference type="Pfam" id="PF00096">
    <property type="entry name" value="zf-C2H2"/>
    <property type="match status" value="3"/>
</dbReference>
<gene>
    <name evidence="10" type="primary">20213306</name>
    <name evidence="9" type="ORF">HELRODRAFT_62097</name>
</gene>
<dbReference type="FunFam" id="3.30.160.60:FF:001498">
    <property type="entry name" value="Zinc finger protein 404"/>
    <property type="match status" value="1"/>
</dbReference>
<keyword evidence="6" id="KW-0539">Nucleus</keyword>
<dbReference type="PROSITE" id="PS50157">
    <property type="entry name" value="ZINC_FINGER_C2H2_2"/>
    <property type="match status" value="4"/>
</dbReference>
<dbReference type="PROSITE" id="PS00028">
    <property type="entry name" value="ZINC_FINGER_C2H2_1"/>
    <property type="match status" value="4"/>
</dbReference>
<evidence type="ECO:0000313" key="9">
    <source>
        <dbReference type="EMBL" id="ESO12194.1"/>
    </source>
</evidence>
<dbReference type="STRING" id="6412.T1FWV8"/>
<dbReference type="GO" id="GO:0005634">
    <property type="term" value="C:nucleus"/>
    <property type="evidence" value="ECO:0007669"/>
    <property type="project" value="UniProtKB-SubCell"/>
</dbReference>
<dbReference type="OrthoDB" id="654211at2759"/>
<keyword evidence="4 7" id="KW-0863">Zinc-finger</keyword>
<sequence length="157" mass="18765">MVLNDNLEKRSDQTYSLYSCKICFKSFMSKSNLDRHLRLHTGFKPYHCSKCNKSFTRKDHLTSHQSNHFSNFEKTKICSVCFQNFLNFQELENHCISFHKRNACMHCNKTFAQRANRDRHLCLHTGAKHHRCHECGERFARSDKLKIHKRKFHQVGF</sequence>
<dbReference type="CTD" id="20213306"/>
<keyword evidence="3" id="KW-0677">Repeat</keyword>
<dbReference type="SMART" id="SM00355">
    <property type="entry name" value="ZnF_C2H2"/>
    <property type="match status" value="5"/>
</dbReference>
<evidence type="ECO:0000313" key="11">
    <source>
        <dbReference type="Proteomes" id="UP000015101"/>
    </source>
</evidence>
<dbReference type="FunFam" id="3.30.160.60:FF:000358">
    <property type="entry name" value="zinc finger protein 24"/>
    <property type="match status" value="1"/>
</dbReference>
<reference evidence="10" key="3">
    <citation type="submission" date="2015-06" db="UniProtKB">
        <authorList>
            <consortium name="EnsemblMetazoa"/>
        </authorList>
    </citation>
    <scope>IDENTIFICATION</scope>
</reference>
<dbReference type="InParanoid" id="T1FWV8"/>